<dbReference type="AlphaFoldDB" id="A0A517MGM2"/>
<accession>A0A517MGM2</accession>
<feature type="region of interest" description="Disordered" evidence="1">
    <location>
        <begin position="96"/>
        <end position="115"/>
    </location>
</feature>
<dbReference type="Proteomes" id="UP000320672">
    <property type="component" value="Chromosome"/>
</dbReference>
<dbReference type="KEGG" id="rml:FF011L_28100"/>
<dbReference type="Gene3D" id="2.60.120.1620">
    <property type="match status" value="1"/>
</dbReference>
<organism evidence="2 3">
    <name type="scientific">Roseimaritima multifibrata</name>
    <dbReference type="NCBI Taxonomy" id="1930274"/>
    <lineage>
        <taxon>Bacteria</taxon>
        <taxon>Pseudomonadati</taxon>
        <taxon>Planctomycetota</taxon>
        <taxon>Planctomycetia</taxon>
        <taxon>Pirellulales</taxon>
        <taxon>Pirellulaceae</taxon>
        <taxon>Roseimaritima</taxon>
    </lineage>
</organism>
<name>A0A517MGM2_9BACT</name>
<evidence type="ECO:0000256" key="1">
    <source>
        <dbReference type="SAM" id="MobiDB-lite"/>
    </source>
</evidence>
<proteinExistence type="predicted"/>
<evidence type="ECO:0000313" key="3">
    <source>
        <dbReference type="Proteomes" id="UP000320672"/>
    </source>
</evidence>
<sequence>MPRYLFPLQEDRSVERIFEFGLCLLLMIGMGAKPGLTADDPSKIRVEGTSDTAEASKNAQIRKVHKQTDGVVVVEAEDFSDADRQEHRKWYLTTTDITPDVQPDPDENHSKGAGGNAYLEILPDTRVTHADPLVKGVSFSNQGGQCSVLSYPIQFEEPGRYFVWVRMCCTGSEDNGLHVGIDGEWPESGARMQFTGHHGEWQWDSRQRTAKVHTGVLGQIWLDIETPGLHTVMFSMREDGFEFDRFMLTKEPNAMKSKNGSLGPPASPYK</sequence>
<reference evidence="2 3" key="1">
    <citation type="submission" date="2019-02" db="EMBL/GenBank/DDBJ databases">
        <title>Deep-cultivation of Planctomycetes and their phenomic and genomic characterization uncovers novel biology.</title>
        <authorList>
            <person name="Wiegand S."/>
            <person name="Jogler M."/>
            <person name="Boedeker C."/>
            <person name="Pinto D."/>
            <person name="Vollmers J."/>
            <person name="Rivas-Marin E."/>
            <person name="Kohn T."/>
            <person name="Peeters S.H."/>
            <person name="Heuer A."/>
            <person name="Rast P."/>
            <person name="Oberbeckmann S."/>
            <person name="Bunk B."/>
            <person name="Jeske O."/>
            <person name="Meyerdierks A."/>
            <person name="Storesund J.E."/>
            <person name="Kallscheuer N."/>
            <person name="Luecker S."/>
            <person name="Lage O.M."/>
            <person name="Pohl T."/>
            <person name="Merkel B.J."/>
            <person name="Hornburger P."/>
            <person name="Mueller R.-W."/>
            <person name="Bruemmer F."/>
            <person name="Labrenz M."/>
            <person name="Spormann A.M."/>
            <person name="Op den Camp H."/>
            <person name="Overmann J."/>
            <person name="Amann R."/>
            <person name="Jetten M.S.M."/>
            <person name="Mascher T."/>
            <person name="Medema M.H."/>
            <person name="Devos D.P."/>
            <person name="Kaster A.-K."/>
            <person name="Ovreas L."/>
            <person name="Rohde M."/>
            <person name="Galperin M.Y."/>
            <person name="Jogler C."/>
        </authorList>
    </citation>
    <scope>NUCLEOTIDE SEQUENCE [LARGE SCALE GENOMIC DNA]</scope>
    <source>
        <strain evidence="2 3">FF011L</strain>
    </source>
</reference>
<evidence type="ECO:0000313" key="2">
    <source>
        <dbReference type="EMBL" id="QDS94033.1"/>
    </source>
</evidence>
<evidence type="ECO:0008006" key="4">
    <source>
        <dbReference type="Google" id="ProtNLM"/>
    </source>
</evidence>
<keyword evidence="3" id="KW-1185">Reference proteome</keyword>
<protein>
    <recommendedName>
        <fullName evidence="4">Gylcosyl hydrolase 115 C-terminal domain-containing protein</fullName>
    </recommendedName>
</protein>
<dbReference type="EMBL" id="CP036262">
    <property type="protein sequence ID" value="QDS94033.1"/>
    <property type="molecule type" value="Genomic_DNA"/>
</dbReference>
<gene>
    <name evidence="2" type="ORF">FF011L_28100</name>
</gene>